<name>A0A2K2AGV1_POPTR</name>
<dbReference type="PANTHER" id="PTHR31704">
    <property type="entry name" value="MYB/SANT-LIKE DNA-BINDING DOMAIN PROTEIN-RELATED"/>
    <property type="match status" value="1"/>
</dbReference>
<evidence type="ECO:0000313" key="3">
    <source>
        <dbReference type="Proteomes" id="UP000006729"/>
    </source>
</evidence>
<evidence type="ECO:0008006" key="4">
    <source>
        <dbReference type="Google" id="ProtNLM"/>
    </source>
</evidence>
<gene>
    <name evidence="2" type="ORF">POPTR_005G146300</name>
</gene>
<proteinExistence type="predicted"/>
<dbReference type="PANTHER" id="PTHR31704:SF37">
    <property type="entry name" value="HEAT SHOCK PROTEIN"/>
    <property type="match status" value="1"/>
</dbReference>
<evidence type="ECO:0000256" key="1">
    <source>
        <dbReference type="SAM" id="MobiDB-lite"/>
    </source>
</evidence>
<dbReference type="Proteomes" id="UP000006729">
    <property type="component" value="Chromosome 5"/>
</dbReference>
<dbReference type="AlphaFoldDB" id="A0A2K2AGV1"/>
<sequence>MDDSQSQDKASWTREMLHAFCDISIKAIEQGVGWSAELGTISAPDEWWTAKIKEIRGARKFRHADIDPTLCCKYDIMFTNIVATGQYVWAPSQGLNSNEDGVSERQTNAVNEDPHLEEGSGDSEDSLPNFVGDVSNMVAGFTFANSTSNPTSSSGKRKDVQQSSQKNKKKKRVSEGDRNCFRV</sequence>
<evidence type="ECO:0000313" key="2">
    <source>
        <dbReference type="EMBL" id="PNT36761.1"/>
    </source>
</evidence>
<dbReference type="STRING" id="3694.A0A2K2AGV1"/>
<feature type="region of interest" description="Disordered" evidence="1">
    <location>
        <begin position="142"/>
        <end position="183"/>
    </location>
</feature>
<feature type="compositionally biased region" description="Basic and acidic residues" evidence="1">
    <location>
        <begin position="173"/>
        <end position="183"/>
    </location>
</feature>
<dbReference type="InParanoid" id="A0A2K2AGV1"/>
<feature type="compositionally biased region" description="Polar residues" evidence="1">
    <location>
        <begin position="143"/>
        <end position="154"/>
    </location>
</feature>
<accession>A0A2K2AGV1</accession>
<organism evidence="2 3">
    <name type="scientific">Populus trichocarpa</name>
    <name type="common">Western balsam poplar</name>
    <name type="synonym">Populus balsamifera subsp. trichocarpa</name>
    <dbReference type="NCBI Taxonomy" id="3694"/>
    <lineage>
        <taxon>Eukaryota</taxon>
        <taxon>Viridiplantae</taxon>
        <taxon>Streptophyta</taxon>
        <taxon>Embryophyta</taxon>
        <taxon>Tracheophyta</taxon>
        <taxon>Spermatophyta</taxon>
        <taxon>Magnoliopsida</taxon>
        <taxon>eudicotyledons</taxon>
        <taxon>Gunneridae</taxon>
        <taxon>Pentapetalae</taxon>
        <taxon>rosids</taxon>
        <taxon>fabids</taxon>
        <taxon>Malpighiales</taxon>
        <taxon>Salicaceae</taxon>
        <taxon>Saliceae</taxon>
        <taxon>Populus</taxon>
    </lineage>
</organism>
<protein>
    <recommendedName>
        <fullName evidence="4">Myb/SANT-like domain-containing protein</fullName>
    </recommendedName>
</protein>
<dbReference type="EMBL" id="CM009294">
    <property type="protein sequence ID" value="PNT36761.1"/>
    <property type="molecule type" value="Genomic_DNA"/>
</dbReference>
<keyword evidence="3" id="KW-1185">Reference proteome</keyword>
<reference evidence="2 3" key="1">
    <citation type="journal article" date="2006" name="Science">
        <title>The genome of black cottonwood, Populus trichocarpa (Torr. &amp; Gray).</title>
        <authorList>
            <person name="Tuskan G.A."/>
            <person name="Difazio S."/>
            <person name="Jansson S."/>
            <person name="Bohlmann J."/>
            <person name="Grigoriev I."/>
            <person name="Hellsten U."/>
            <person name="Putnam N."/>
            <person name="Ralph S."/>
            <person name="Rombauts S."/>
            <person name="Salamov A."/>
            <person name="Schein J."/>
            <person name="Sterck L."/>
            <person name="Aerts A."/>
            <person name="Bhalerao R.R."/>
            <person name="Bhalerao R.P."/>
            <person name="Blaudez D."/>
            <person name="Boerjan W."/>
            <person name="Brun A."/>
            <person name="Brunner A."/>
            <person name="Busov V."/>
            <person name="Campbell M."/>
            <person name="Carlson J."/>
            <person name="Chalot M."/>
            <person name="Chapman J."/>
            <person name="Chen G.L."/>
            <person name="Cooper D."/>
            <person name="Coutinho P.M."/>
            <person name="Couturier J."/>
            <person name="Covert S."/>
            <person name="Cronk Q."/>
            <person name="Cunningham R."/>
            <person name="Davis J."/>
            <person name="Degroeve S."/>
            <person name="Dejardin A."/>
            <person name="Depamphilis C."/>
            <person name="Detter J."/>
            <person name="Dirks B."/>
            <person name="Dubchak I."/>
            <person name="Duplessis S."/>
            <person name="Ehlting J."/>
            <person name="Ellis B."/>
            <person name="Gendler K."/>
            <person name="Goodstein D."/>
            <person name="Gribskov M."/>
            <person name="Grimwood J."/>
            <person name="Groover A."/>
            <person name="Gunter L."/>
            <person name="Hamberger B."/>
            <person name="Heinze B."/>
            <person name="Helariutta Y."/>
            <person name="Henrissat B."/>
            <person name="Holligan D."/>
            <person name="Holt R."/>
            <person name="Huang W."/>
            <person name="Islam-Faridi N."/>
            <person name="Jones S."/>
            <person name="Jones-Rhoades M."/>
            <person name="Jorgensen R."/>
            <person name="Joshi C."/>
            <person name="Kangasjarvi J."/>
            <person name="Karlsson J."/>
            <person name="Kelleher C."/>
            <person name="Kirkpatrick R."/>
            <person name="Kirst M."/>
            <person name="Kohler A."/>
            <person name="Kalluri U."/>
            <person name="Larimer F."/>
            <person name="Leebens-Mack J."/>
            <person name="Leple J.C."/>
            <person name="Locascio P."/>
            <person name="Lou Y."/>
            <person name="Lucas S."/>
            <person name="Martin F."/>
            <person name="Montanini B."/>
            <person name="Napoli C."/>
            <person name="Nelson D.R."/>
            <person name="Nelson C."/>
            <person name="Nieminen K."/>
            <person name="Nilsson O."/>
            <person name="Pereda V."/>
            <person name="Peter G."/>
            <person name="Philippe R."/>
            <person name="Pilate G."/>
            <person name="Poliakov A."/>
            <person name="Razumovskaya J."/>
            <person name="Richardson P."/>
            <person name="Rinaldi C."/>
            <person name="Ritland K."/>
            <person name="Rouze P."/>
            <person name="Ryaboy D."/>
            <person name="Schmutz J."/>
            <person name="Schrader J."/>
            <person name="Segerman B."/>
            <person name="Shin H."/>
            <person name="Siddiqui A."/>
            <person name="Sterky F."/>
            <person name="Terry A."/>
            <person name="Tsai C.J."/>
            <person name="Uberbacher E."/>
            <person name="Unneberg P."/>
            <person name="Vahala J."/>
            <person name="Wall K."/>
            <person name="Wessler S."/>
            <person name="Yang G."/>
            <person name="Yin T."/>
            <person name="Douglas C."/>
            <person name="Marra M."/>
            <person name="Sandberg G."/>
            <person name="Van de Peer Y."/>
            <person name="Rokhsar D."/>
        </authorList>
    </citation>
    <scope>NUCLEOTIDE SEQUENCE [LARGE SCALE GENOMIC DNA]</scope>
    <source>
        <strain evidence="3">cv. Nisqually</strain>
    </source>
</reference>